<comment type="caution">
    <text evidence="1">The sequence shown here is derived from an EMBL/GenBank/DDBJ whole genome shotgun (WGS) entry which is preliminary data.</text>
</comment>
<dbReference type="AlphaFoldDB" id="A0A9X3YR37"/>
<dbReference type="PANTHER" id="PTHR35145:SF1">
    <property type="entry name" value="CYTOPLASMIC PROTEIN"/>
    <property type="match status" value="1"/>
</dbReference>
<name>A0A9X3YR37_9GAMM</name>
<protein>
    <submittedName>
        <fullName evidence="1">MmcQ/YjbR family DNA-binding protein</fullName>
    </submittedName>
</protein>
<dbReference type="Gene3D" id="3.90.1150.30">
    <property type="match status" value="1"/>
</dbReference>
<keyword evidence="2" id="KW-1185">Reference proteome</keyword>
<reference evidence="1" key="1">
    <citation type="submission" date="2023-02" db="EMBL/GenBank/DDBJ databases">
        <title>Tahibacter soli sp. nov. isolated from soil.</title>
        <authorList>
            <person name="Baek J.H."/>
            <person name="Lee J.K."/>
            <person name="Choi D.G."/>
            <person name="Jeon C.O."/>
        </authorList>
    </citation>
    <scope>NUCLEOTIDE SEQUENCE</scope>
    <source>
        <strain evidence="1">BL</strain>
    </source>
</reference>
<dbReference type="RefSeq" id="WP_263540632.1">
    <property type="nucleotide sequence ID" value="NZ_JAOVZO020000020.1"/>
</dbReference>
<sequence length="119" mass="13716">MKPLEPEDLEKICGRWPGVTQSIKWEVDLVYSVANKMFAVYCTLGPERGRISFKVDNERFLELTDQPGFMPAPYMARAFWVTLTDYGVLDRKQLEAFLHRSYELVVEKLPKKTQAALAS</sequence>
<dbReference type="InterPro" id="IPR007351">
    <property type="entry name" value="YjbR"/>
</dbReference>
<dbReference type="PANTHER" id="PTHR35145">
    <property type="entry name" value="CYTOPLASMIC PROTEIN-RELATED"/>
    <property type="match status" value="1"/>
</dbReference>
<dbReference type="Proteomes" id="UP001139971">
    <property type="component" value="Unassembled WGS sequence"/>
</dbReference>
<dbReference type="InterPro" id="IPR038056">
    <property type="entry name" value="YjbR-like_sf"/>
</dbReference>
<dbReference type="Pfam" id="PF04237">
    <property type="entry name" value="YjbR"/>
    <property type="match status" value="1"/>
</dbReference>
<dbReference type="GO" id="GO:0003677">
    <property type="term" value="F:DNA binding"/>
    <property type="evidence" value="ECO:0007669"/>
    <property type="project" value="UniProtKB-KW"/>
</dbReference>
<keyword evidence="1" id="KW-0238">DNA-binding</keyword>
<organism evidence="1 2">
    <name type="scientific">Tahibacter soli</name>
    <dbReference type="NCBI Taxonomy" id="2983605"/>
    <lineage>
        <taxon>Bacteria</taxon>
        <taxon>Pseudomonadati</taxon>
        <taxon>Pseudomonadota</taxon>
        <taxon>Gammaproteobacteria</taxon>
        <taxon>Lysobacterales</taxon>
        <taxon>Rhodanobacteraceae</taxon>
        <taxon>Tahibacter</taxon>
    </lineage>
</organism>
<accession>A0A9X3YR37</accession>
<evidence type="ECO:0000313" key="1">
    <source>
        <dbReference type="EMBL" id="MDC8015443.1"/>
    </source>
</evidence>
<gene>
    <name evidence="1" type="ORF">OD750_023195</name>
</gene>
<proteinExistence type="predicted"/>
<dbReference type="InterPro" id="IPR058532">
    <property type="entry name" value="YjbR/MT2646/Rv2570-like"/>
</dbReference>
<evidence type="ECO:0000313" key="2">
    <source>
        <dbReference type="Proteomes" id="UP001139971"/>
    </source>
</evidence>
<dbReference type="SUPFAM" id="SSF142906">
    <property type="entry name" value="YjbR-like"/>
    <property type="match status" value="1"/>
</dbReference>
<dbReference type="EMBL" id="JAOVZO020000020">
    <property type="protein sequence ID" value="MDC8015443.1"/>
    <property type="molecule type" value="Genomic_DNA"/>
</dbReference>